<keyword evidence="6 7" id="KW-0472">Membrane</keyword>
<dbReference type="Gene3D" id="3.90.550.10">
    <property type="entry name" value="Spore Coat Polysaccharide Biosynthesis Protein SpsA, Chain A"/>
    <property type="match status" value="1"/>
</dbReference>
<evidence type="ECO:0000256" key="5">
    <source>
        <dbReference type="ARBA" id="ARBA00022989"/>
    </source>
</evidence>
<accession>A0A0D2HS87</accession>
<evidence type="ECO:0000256" key="3">
    <source>
        <dbReference type="ARBA" id="ARBA00022679"/>
    </source>
</evidence>
<dbReference type="RefSeq" id="XP_016623007.1">
    <property type="nucleotide sequence ID" value="XM_016761157.1"/>
</dbReference>
<reference evidence="8" key="1">
    <citation type="submission" date="2015-01" db="EMBL/GenBank/DDBJ databases">
        <title>The Genome Sequence of Cladophialophora bantiana CBS 173.52.</title>
        <authorList>
            <consortium name="The Broad Institute Genomics Platform"/>
            <person name="Cuomo C."/>
            <person name="de Hoog S."/>
            <person name="Gorbushina A."/>
            <person name="Stielow B."/>
            <person name="Teixiera M."/>
            <person name="Abouelleil A."/>
            <person name="Chapman S.B."/>
            <person name="Priest M."/>
            <person name="Young S.K."/>
            <person name="Wortman J."/>
            <person name="Nusbaum C."/>
            <person name="Birren B."/>
        </authorList>
    </citation>
    <scope>NUCLEOTIDE SEQUENCE [LARGE SCALE GENOMIC DNA]</scope>
    <source>
        <strain evidence="8">CBS 173.52</strain>
    </source>
</reference>
<dbReference type="GO" id="GO:0016757">
    <property type="term" value="F:glycosyltransferase activity"/>
    <property type="evidence" value="ECO:0007669"/>
    <property type="project" value="UniProtKB-KW"/>
</dbReference>
<dbReference type="AlphaFoldDB" id="A0A0D2HS87"/>
<dbReference type="VEuPathDB" id="FungiDB:Z519_03407"/>
<dbReference type="PANTHER" id="PTHR43867:SF2">
    <property type="entry name" value="CELLULOSE SYNTHASE CATALYTIC SUBUNIT A [UDP-FORMING]"/>
    <property type="match status" value="1"/>
</dbReference>
<dbReference type="InterPro" id="IPR029044">
    <property type="entry name" value="Nucleotide-diphossugar_trans"/>
</dbReference>
<dbReference type="GeneID" id="27696335"/>
<protein>
    <recommendedName>
        <fullName evidence="10">Glycosyltransferase 2-like domain-containing protein</fullName>
    </recommendedName>
</protein>
<dbReference type="OrthoDB" id="72851at2759"/>
<dbReference type="Pfam" id="PF13641">
    <property type="entry name" value="Glyco_tranf_2_3"/>
    <property type="match status" value="1"/>
</dbReference>
<dbReference type="EMBL" id="KN846983">
    <property type="protein sequence ID" value="KIW96338.1"/>
    <property type="molecule type" value="Genomic_DNA"/>
</dbReference>
<dbReference type="CDD" id="cd06421">
    <property type="entry name" value="CESA_CelA_like"/>
    <property type="match status" value="1"/>
</dbReference>
<keyword evidence="5 7" id="KW-1133">Transmembrane helix</keyword>
<dbReference type="InterPro" id="IPR050321">
    <property type="entry name" value="Glycosyltr_2/OpgH_subfam"/>
</dbReference>
<evidence type="ECO:0000256" key="1">
    <source>
        <dbReference type="ARBA" id="ARBA00004141"/>
    </source>
</evidence>
<feature type="transmembrane region" description="Helical" evidence="7">
    <location>
        <begin position="56"/>
        <end position="77"/>
    </location>
</feature>
<evidence type="ECO:0000256" key="7">
    <source>
        <dbReference type="SAM" id="Phobius"/>
    </source>
</evidence>
<dbReference type="GO" id="GO:0016020">
    <property type="term" value="C:membrane"/>
    <property type="evidence" value="ECO:0007669"/>
    <property type="project" value="UniProtKB-SubCell"/>
</dbReference>
<organism evidence="8 9">
    <name type="scientific">Cladophialophora bantiana (strain ATCC 10958 / CBS 173.52 / CDC B-1940 / NIH 8579)</name>
    <name type="common">Xylohypha bantiana</name>
    <dbReference type="NCBI Taxonomy" id="1442370"/>
    <lineage>
        <taxon>Eukaryota</taxon>
        <taxon>Fungi</taxon>
        <taxon>Dikarya</taxon>
        <taxon>Ascomycota</taxon>
        <taxon>Pezizomycotina</taxon>
        <taxon>Eurotiomycetes</taxon>
        <taxon>Chaetothyriomycetidae</taxon>
        <taxon>Chaetothyriales</taxon>
        <taxon>Herpotrichiellaceae</taxon>
        <taxon>Cladophialophora</taxon>
    </lineage>
</organism>
<evidence type="ECO:0008006" key="10">
    <source>
        <dbReference type="Google" id="ProtNLM"/>
    </source>
</evidence>
<evidence type="ECO:0000256" key="4">
    <source>
        <dbReference type="ARBA" id="ARBA00022692"/>
    </source>
</evidence>
<dbReference type="HOGENOM" id="CLU_016061_1_0_1"/>
<gene>
    <name evidence="8" type="ORF">Z519_03407</name>
</gene>
<keyword evidence="4 7" id="KW-0812">Transmembrane</keyword>
<dbReference type="PANTHER" id="PTHR43867">
    <property type="entry name" value="CELLULOSE SYNTHASE CATALYTIC SUBUNIT A [UDP-FORMING]"/>
    <property type="match status" value="1"/>
</dbReference>
<dbReference type="Proteomes" id="UP000053789">
    <property type="component" value="Unassembled WGS sequence"/>
</dbReference>
<keyword evidence="3" id="KW-0808">Transferase</keyword>
<evidence type="ECO:0000313" key="8">
    <source>
        <dbReference type="EMBL" id="KIW96338.1"/>
    </source>
</evidence>
<keyword evidence="2" id="KW-0328">Glycosyltransferase</keyword>
<dbReference type="SUPFAM" id="SSF53448">
    <property type="entry name" value="Nucleotide-diphospho-sugar transferases"/>
    <property type="match status" value="1"/>
</dbReference>
<feature type="transmembrane region" description="Helical" evidence="7">
    <location>
        <begin position="542"/>
        <end position="562"/>
    </location>
</feature>
<evidence type="ECO:0000256" key="6">
    <source>
        <dbReference type="ARBA" id="ARBA00023136"/>
    </source>
</evidence>
<feature type="transmembrane region" description="Helical" evidence="7">
    <location>
        <begin position="443"/>
        <end position="467"/>
    </location>
</feature>
<feature type="transmembrane region" description="Helical" evidence="7">
    <location>
        <begin position="582"/>
        <end position="610"/>
    </location>
</feature>
<evidence type="ECO:0000313" key="9">
    <source>
        <dbReference type="Proteomes" id="UP000053789"/>
    </source>
</evidence>
<sequence>MAVDHPVSAVQTGSVVRHRAVTVQPTRNGKNPGTAKVKAPYRVVEIEKKDPQPISILGLALAGINVISIAAYLGLLFGNVLQTWWRGQGFPKTPYLFALGQFYDGLSPIAEGVWRIMVGLARDPKPRPSLRILGTNVPGVDVFVVCCGEPDDVVLDTIKAVCKLDWPEDKFRVIVADDGNMESLRLEVEKLQQRHPNLHYHARKKPTDRHHGYKAGNLNQTMREFVVDLPGGQNEFLAVFDADMMPEPQLLRALIPHALGDEKIGMVTAAQYHYNIPDDDPLYQSNMTGTTADDGIRDSVNVAWCPGSGFILRKLAWSEIGGFPEFTITEDLITSWFLHGKGWRIILVHEVLQWGLQPDCILTHLKQRRRWWQWTGHIRDALKMNFTLCDSRLKEATRLQRIAMFHHSCRPYLMTVTKLANSVINFVCLYRGRPIIATPTQNALYWAVMFLGIVRLLALIGDVESIFGQYYLNIRRRTATGVWMGHHFSRDVLQTLLPKRLGGLRLGFKVSGVGGTSVKERDVNNRPPLLKRLWNLHRREGILWHAVLFFVMSSVIISRLWAEIKASTVDGNFIADKVFWHRFIASVGFPGLALVETIPLYLTPVIYAIWPPAMPERRDSMVYNDKTGLWQPMDKYRSIKWTAAS</sequence>
<proteinExistence type="predicted"/>
<name>A0A0D2HS87_CLAB1</name>
<evidence type="ECO:0000256" key="2">
    <source>
        <dbReference type="ARBA" id="ARBA00022676"/>
    </source>
</evidence>
<keyword evidence="9" id="KW-1185">Reference proteome</keyword>
<comment type="subcellular location">
    <subcellularLocation>
        <location evidence="1">Membrane</location>
        <topology evidence="1">Multi-pass membrane protein</topology>
    </subcellularLocation>
</comment>